<feature type="domain" description="C2H2-type" evidence="7">
    <location>
        <begin position="143"/>
        <end position="170"/>
    </location>
</feature>
<dbReference type="SUPFAM" id="SSF57667">
    <property type="entry name" value="beta-beta-alpha zinc fingers"/>
    <property type="match status" value="3"/>
</dbReference>
<dbReference type="PROSITE" id="PS50157">
    <property type="entry name" value="ZINC_FINGER_C2H2_2"/>
    <property type="match status" value="6"/>
</dbReference>
<dbReference type="FunFam" id="3.30.160.60:FF:000624">
    <property type="entry name" value="zinc finger protein 697"/>
    <property type="match status" value="1"/>
</dbReference>
<keyword evidence="2" id="KW-0479">Metal-binding</keyword>
<evidence type="ECO:0000256" key="4">
    <source>
        <dbReference type="ARBA" id="ARBA00022771"/>
    </source>
</evidence>
<evidence type="ECO:0000256" key="2">
    <source>
        <dbReference type="ARBA" id="ARBA00022723"/>
    </source>
</evidence>
<comment type="subcellular location">
    <subcellularLocation>
        <location evidence="1">Nucleus</location>
    </subcellularLocation>
</comment>
<dbReference type="GO" id="GO:0008270">
    <property type="term" value="F:zinc ion binding"/>
    <property type="evidence" value="ECO:0007669"/>
    <property type="project" value="UniProtKB-KW"/>
</dbReference>
<keyword evidence="3" id="KW-0677">Repeat</keyword>
<dbReference type="RefSeq" id="XP_055710120.1">
    <property type="nucleotide sequence ID" value="XM_055854145.1"/>
</dbReference>
<dbReference type="PROSITE" id="PS00028">
    <property type="entry name" value="ZINC_FINGER_C2H2_1"/>
    <property type="match status" value="6"/>
</dbReference>
<feature type="domain" description="C2H2-type" evidence="7">
    <location>
        <begin position="115"/>
        <end position="142"/>
    </location>
</feature>
<dbReference type="GeneID" id="129805904"/>
<sequence length="250" mass="29651">MDYSKISIESMFNLSVDYQKTNAMLYGNISMDNVEQPEIVVVRQDALPKPTFQCQTCFKVLKSMSTYRNHMKLHANDHDEDVKQWHICSYCNKVFDDPNLLKQHYLTHTKDSQMLKCHHCYKAFYDRQSLERHLQEHKDLKDYRCLNCNKTFASFNYLKLHFKMHADEKPYKCGYCDKRFTFSSNLTVHTRIHTGHKPYRCRECNKCFTQINTLKQHHKVHDKEDKTSKATTATDSKGFHYEGNLITIPS</sequence>
<dbReference type="EMBL" id="AJVK01003739">
    <property type="status" value="NOT_ANNOTATED_CDS"/>
    <property type="molecule type" value="Genomic_DNA"/>
</dbReference>
<feature type="domain" description="C2H2-type" evidence="7">
    <location>
        <begin position="199"/>
        <end position="226"/>
    </location>
</feature>
<dbReference type="GO" id="GO:0005634">
    <property type="term" value="C:nucleus"/>
    <property type="evidence" value="ECO:0007669"/>
    <property type="project" value="UniProtKB-SubCell"/>
</dbReference>
<evidence type="ECO:0000313" key="8">
    <source>
        <dbReference type="EnsemblMetazoa" id="PPAI003120-PA"/>
    </source>
</evidence>
<feature type="domain" description="C2H2-type" evidence="7">
    <location>
        <begin position="52"/>
        <end position="79"/>
    </location>
</feature>
<proteinExistence type="predicted"/>
<dbReference type="Gene3D" id="3.30.160.60">
    <property type="entry name" value="Classic Zinc Finger"/>
    <property type="match status" value="4"/>
</dbReference>
<dbReference type="Pfam" id="PF00096">
    <property type="entry name" value="zf-C2H2"/>
    <property type="match status" value="5"/>
</dbReference>
<dbReference type="FunFam" id="3.30.160.60:FF:001872">
    <property type="entry name" value="Zinc finger protein"/>
    <property type="match status" value="1"/>
</dbReference>
<keyword evidence="5" id="KW-0862">Zinc</keyword>
<dbReference type="OrthoDB" id="6077919at2759"/>
<dbReference type="PANTHER" id="PTHR24406">
    <property type="entry name" value="TRANSCRIPTIONAL REPRESSOR CTCFL-RELATED"/>
    <property type="match status" value="1"/>
</dbReference>
<dbReference type="SMART" id="SM00355">
    <property type="entry name" value="ZnF_C2H2"/>
    <property type="match status" value="6"/>
</dbReference>
<keyword evidence="6" id="KW-0539">Nucleus</keyword>
<dbReference type="KEGG" id="ppap:129805904"/>
<dbReference type="EnsemblMetazoa" id="PPAI003120-RA">
    <property type="protein sequence ID" value="PPAI003120-PA"/>
    <property type="gene ID" value="PPAI003120"/>
</dbReference>
<dbReference type="InterPro" id="IPR036236">
    <property type="entry name" value="Znf_C2H2_sf"/>
</dbReference>
<evidence type="ECO:0000256" key="6">
    <source>
        <dbReference type="ARBA" id="ARBA00023242"/>
    </source>
</evidence>
<evidence type="ECO:0000256" key="1">
    <source>
        <dbReference type="ARBA" id="ARBA00004123"/>
    </source>
</evidence>
<dbReference type="VEuPathDB" id="VectorBase:PPAPM1_010210"/>
<dbReference type="AlphaFoldDB" id="A0A1B0D6L1"/>
<protein>
    <recommendedName>
        <fullName evidence="7">C2H2-type domain-containing protein</fullName>
    </recommendedName>
</protein>
<dbReference type="VEuPathDB" id="VectorBase:PPAI003120"/>
<evidence type="ECO:0000313" key="9">
    <source>
        <dbReference type="Proteomes" id="UP000092462"/>
    </source>
</evidence>
<name>A0A1B0D6L1_PHLPP</name>
<dbReference type="InterPro" id="IPR050888">
    <property type="entry name" value="ZnF_C2H2-type_TF"/>
</dbReference>
<evidence type="ECO:0000259" key="7">
    <source>
        <dbReference type="PROSITE" id="PS50157"/>
    </source>
</evidence>
<feature type="domain" description="C2H2-type" evidence="7">
    <location>
        <begin position="171"/>
        <end position="198"/>
    </location>
</feature>
<feature type="domain" description="C2H2-type" evidence="7">
    <location>
        <begin position="86"/>
        <end position="113"/>
    </location>
</feature>
<dbReference type="InterPro" id="IPR013087">
    <property type="entry name" value="Znf_C2H2_type"/>
</dbReference>
<organism evidence="8 9">
    <name type="scientific">Phlebotomus papatasi</name>
    <name type="common">Sandfly</name>
    <dbReference type="NCBI Taxonomy" id="29031"/>
    <lineage>
        <taxon>Eukaryota</taxon>
        <taxon>Metazoa</taxon>
        <taxon>Ecdysozoa</taxon>
        <taxon>Arthropoda</taxon>
        <taxon>Hexapoda</taxon>
        <taxon>Insecta</taxon>
        <taxon>Pterygota</taxon>
        <taxon>Neoptera</taxon>
        <taxon>Endopterygota</taxon>
        <taxon>Diptera</taxon>
        <taxon>Nematocera</taxon>
        <taxon>Psychodoidea</taxon>
        <taxon>Psychodidae</taxon>
        <taxon>Phlebotomus</taxon>
        <taxon>Phlebotomus</taxon>
    </lineage>
</organism>
<reference evidence="8" key="1">
    <citation type="submission" date="2022-08" db="UniProtKB">
        <authorList>
            <consortium name="EnsemblMetazoa"/>
        </authorList>
    </citation>
    <scope>IDENTIFICATION</scope>
    <source>
        <strain evidence="8">Israel</strain>
    </source>
</reference>
<accession>A0A1B0D6L1</accession>
<evidence type="ECO:0000256" key="5">
    <source>
        <dbReference type="ARBA" id="ARBA00022833"/>
    </source>
</evidence>
<keyword evidence="4" id="KW-0863">Zinc-finger</keyword>
<keyword evidence="9" id="KW-1185">Reference proteome</keyword>
<dbReference type="Proteomes" id="UP000092462">
    <property type="component" value="Unassembled WGS sequence"/>
</dbReference>
<evidence type="ECO:0000256" key="3">
    <source>
        <dbReference type="ARBA" id="ARBA00022737"/>
    </source>
</evidence>